<evidence type="ECO:0000256" key="5">
    <source>
        <dbReference type="ARBA" id="ARBA00022927"/>
    </source>
</evidence>
<comment type="subcellular location">
    <subcellularLocation>
        <location evidence="2">Cytoplasm</location>
    </subcellularLocation>
    <subcellularLocation>
        <location evidence="1">Nucleus</location>
    </subcellularLocation>
</comment>
<comment type="caution">
    <text evidence="8">The sequence shown here is derived from an EMBL/GenBank/DDBJ whole genome shotgun (WGS) entry which is preliminary data.</text>
</comment>
<dbReference type="GO" id="GO:0005049">
    <property type="term" value="F:nuclear export signal receptor activity"/>
    <property type="evidence" value="ECO:0007669"/>
    <property type="project" value="TreeGrafter"/>
</dbReference>
<keyword evidence="3" id="KW-0813">Transport</keyword>
<dbReference type="GO" id="GO:0006606">
    <property type="term" value="P:protein import into nucleus"/>
    <property type="evidence" value="ECO:0007669"/>
    <property type="project" value="TreeGrafter"/>
</dbReference>
<dbReference type="OrthoDB" id="3268246at2759"/>
<keyword evidence="5" id="KW-0653">Protein transport</keyword>
<dbReference type="GO" id="GO:0005635">
    <property type="term" value="C:nuclear envelope"/>
    <property type="evidence" value="ECO:0007669"/>
    <property type="project" value="TreeGrafter"/>
</dbReference>
<evidence type="ECO:0000256" key="2">
    <source>
        <dbReference type="ARBA" id="ARBA00004496"/>
    </source>
</evidence>
<dbReference type="InterPro" id="IPR016024">
    <property type="entry name" value="ARM-type_fold"/>
</dbReference>
<dbReference type="AlphaFoldDB" id="A0A0F9WYZ0"/>
<evidence type="ECO:0000313" key="8">
    <source>
        <dbReference type="EMBL" id="KKO97634.1"/>
    </source>
</evidence>
<dbReference type="Gene3D" id="1.25.10.10">
    <property type="entry name" value="Leucine-rich Repeat Variant"/>
    <property type="match status" value="1"/>
</dbReference>
<proteinExistence type="predicted"/>
<keyword evidence="4" id="KW-0963">Cytoplasm</keyword>
<dbReference type="InterPro" id="IPR001494">
    <property type="entry name" value="Importin-beta_N"/>
</dbReference>
<dbReference type="Pfam" id="PF08506">
    <property type="entry name" value="Cse1"/>
    <property type="match status" value="1"/>
</dbReference>
<dbReference type="GO" id="GO:0005829">
    <property type="term" value="C:cytosol"/>
    <property type="evidence" value="ECO:0007669"/>
    <property type="project" value="TreeGrafter"/>
</dbReference>
<dbReference type="GO" id="GO:0031267">
    <property type="term" value="F:small GTPase binding"/>
    <property type="evidence" value="ECO:0007669"/>
    <property type="project" value="InterPro"/>
</dbReference>
<dbReference type="PANTHER" id="PTHR10997:SF8">
    <property type="entry name" value="EXPORTIN-2"/>
    <property type="match status" value="1"/>
</dbReference>
<dbReference type="GO" id="GO:0006611">
    <property type="term" value="P:protein export from nucleus"/>
    <property type="evidence" value="ECO:0007669"/>
    <property type="project" value="TreeGrafter"/>
</dbReference>
<accession>A0A0F9WYZ0</accession>
<evidence type="ECO:0000256" key="3">
    <source>
        <dbReference type="ARBA" id="ARBA00022448"/>
    </source>
</evidence>
<protein>
    <recommendedName>
        <fullName evidence="7">Importin N-terminal domain-containing protein</fullName>
    </recommendedName>
</protein>
<gene>
    <name evidence="8" type="ORF">THAR02_10257</name>
</gene>
<dbReference type="Proteomes" id="UP000034112">
    <property type="component" value="Unassembled WGS sequence"/>
</dbReference>
<name>A0A0F9WYZ0_TRIHA</name>
<keyword evidence="6" id="KW-0539">Nucleus</keyword>
<evidence type="ECO:0000256" key="1">
    <source>
        <dbReference type="ARBA" id="ARBA00004123"/>
    </source>
</evidence>
<dbReference type="EMBL" id="JOKZ01000528">
    <property type="protein sequence ID" value="KKO97634.1"/>
    <property type="molecule type" value="Genomic_DNA"/>
</dbReference>
<feature type="domain" description="Importin N-terminal" evidence="7">
    <location>
        <begin position="24"/>
        <end position="97"/>
    </location>
</feature>
<evidence type="ECO:0000259" key="7">
    <source>
        <dbReference type="PROSITE" id="PS50166"/>
    </source>
</evidence>
<dbReference type="InterPro" id="IPR013713">
    <property type="entry name" value="XPO2_central"/>
</dbReference>
<dbReference type="SMART" id="SM00913">
    <property type="entry name" value="IBN_N"/>
    <property type="match status" value="1"/>
</dbReference>
<dbReference type="Pfam" id="PF03810">
    <property type="entry name" value="IBN_N"/>
    <property type="match status" value="1"/>
</dbReference>
<dbReference type="SUPFAM" id="SSF48371">
    <property type="entry name" value="ARM repeat"/>
    <property type="match status" value="1"/>
</dbReference>
<evidence type="ECO:0000256" key="6">
    <source>
        <dbReference type="ARBA" id="ARBA00023242"/>
    </source>
</evidence>
<evidence type="ECO:0000313" key="9">
    <source>
        <dbReference type="Proteomes" id="UP000034112"/>
    </source>
</evidence>
<dbReference type="InterPro" id="IPR011989">
    <property type="entry name" value="ARM-like"/>
</dbReference>
<dbReference type="PROSITE" id="PS50166">
    <property type="entry name" value="IMPORTIN_B_NT"/>
    <property type="match status" value="1"/>
</dbReference>
<reference evidence="9" key="1">
    <citation type="journal article" date="2015" name="Genome Announc.">
        <title>Draft whole-genome sequence of the biocontrol agent Trichoderma harzianum T6776.</title>
        <authorList>
            <person name="Baroncelli R."/>
            <person name="Piaggeschi G."/>
            <person name="Fiorini L."/>
            <person name="Bertolini E."/>
            <person name="Zapparata A."/>
            <person name="Pe M.E."/>
            <person name="Sarrocco S."/>
            <person name="Vannacci G."/>
        </authorList>
    </citation>
    <scope>NUCLEOTIDE SEQUENCE [LARGE SCALE GENOMIC DNA]</scope>
    <source>
        <strain evidence="9">T6776</strain>
    </source>
</reference>
<organism evidence="8 9">
    <name type="scientific">Trichoderma harzianum</name>
    <name type="common">Hypocrea lixii</name>
    <dbReference type="NCBI Taxonomy" id="5544"/>
    <lineage>
        <taxon>Eukaryota</taxon>
        <taxon>Fungi</taxon>
        <taxon>Dikarya</taxon>
        <taxon>Ascomycota</taxon>
        <taxon>Pezizomycotina</taxon>
        <taxon>Sordariomycetes</taxon>
        <taxon>Hypocreomycetidae</taxon>
        <taxon>Hypocreales</taxon>
        <taxon>Hypocreaceae</taxon>
        <taxon>Trichoderma</taxon>
    </lineage>
</organism>
<evidence type="ECO:0000256" key="4">
    <source>
        <dbReference type="ARBA" id="ARBA00022490"/>
    </source>
</evidence>
<dbReference type="PANTHER" id="PTHR10997">
    <property type="entry name" value="IMPORTIN-7, 8, 11"/>
    <property type="match status" value="1"/>
</dbReference>
<sequence>MAADVGHIAQLLQATLDPAQHREAEAALKQEATKPQYSLTLLTIVSSDSFPVNARLSAALAFKNFIRLNYVDANGNYKIPQDEVQTIKERLIGLMIASPANIQSQLGEAVSIIADSDFWERWDTLTQDLVSRFSATDPKVNIGVLEVAHSIFVRWRPLMGTSGLYTEINHVINTFGTPFFQLLAVRTSLLDKSSLFHLHGFRIQS</sequence>